<evidence type="ECO:0000256" key="8">
    <source>
        <dbReference type="ARBA" id="ARBA00023015"/>
    </source>
</evidence>
<evidence type="ECO:0000256" key="9">
    <source>
        <dbReference type="ARBA" id="ARBA00023125"/>
    </source>
</evidence>
<keyword evidence="10 14" id="KW-0010">Activator</keyword>
<dbReference type="InterPro" id="IPR013801">
    <property type="entry name" value="STAT_TF_DNA-bd"/>
</dbReference>
<dbReference type="PROSITE" id="PS50001">
    <property type="entry name" value="SH2"/>
    <property type="match status" value="1"/>
</dbReference>
<evidence type="ECO:0000256" key="14">
    <source>
        <dbReference type="RuleBase" id="RU046415"/>
    </source>
</evidence>
<dbReference type="GO" id="GO:0019221">
    <property type="term" value="P:cytokine-mediated signaling pathway"/>
    <property type="evidence" value="ECO:0007669"/>
    <property type="project" value="UniProtKB-ARBA"/>
</dbReference>
<dbReference type="Pfam" id="PF00017">
    <property type="entry name" value="SH2"/>
    <property type="match status" value="1"/>
</dbReference>
<dbReference type="InterPro" id="IPR012345">
    <property type="entry name" value="STAT_TF_DNA-bd_N"/>
</dbReference>
<dbReference type="InterPro" id="IPR013799">
    <property type="entry name" value="STAT_TF_prot_interaction"/>
</dbReference>
<dbReference type="GO" id="GO:0003677">
    <property type="term" value="F:DNA binding"/>
    <property type="evidence" value="ECO:0007669"/>
    <property type="project" value="UniProtKB-KW"/>
</dbReference>
<dbReference type="InterPro" id="IPR015988">
    <property type="entry name" value="STAT_TF_CC"/>
</dbReference>
<evidence type="ECO:0000256" key="2">
    <source>
        <dbReference type="ARBA" id="ARBA00004496"/>
    </source>
</evidence>
<evidence type="ECO:0000256" key="1">
    <source>
        <dbReference type="ARBA" id="ARBA00004123"/>
    </source>
</evidence>
<reference evidence="16" key="2">
    <citation type="submission" date="2020-02" db="EMBL/GenBank/DDBJ databases">
        <title>Esox lucius (northern pike) genome, fEsoLuc1, primary haplotype.</title>
        <authorList>
            <person name="Myers G."/>
            <person name="Karagic N."/>
            <person name="Meyer A."/>
            <person name="Pippel M."/>
            <person name="Reichard M."/>
            <person name="Winkler S."/>
            <person name="Tracey A."/>
            <person name="Sims Y."/>
            <person name="Howe K."/>
            <person name="Rhie A."/>
            <person name="Formenti G."/>
            <person name="Durbin R."/>
            <person name="Fedrigo O."/>
            <person name="Jarvis E.D."/>
        </authorList>
    </citation>
    <scope>NUCLEOTIDE SEQUENCE [LARGE SCALE GENOMIC DNA]</scope>
</reference>
<name>A0A6Q2X3R3_ESOLU</name>
<dbReference type="Pfam" id="PF02865">
    <property type="entry name" value="STAT_int"/>
    <property type="match status" value="1"/>
</dbReference>
<dbReference type="Bgee" id="ENSELUG00000015186">
    <property type="expression patterns" value="Expressed in head kidney and 15 other cell types or tissues"/>
</dbReference>
<dbReference type="FunFam" id="1.10.238.10:FF:000012">
    <property type="entry name" value="Signal transducer and activator of transcription"/>
    <property type="match status" value="1"/>
</dbReference>
<dbReference type="InterPro" id="IPR008967">
    <property type="entry name" value="p53-like_TF_DNA-bd_sf"/>
</dbReference>
<dbReference type="InterPro" id="IPR013800">
    <property type="entry name" value="STAT_TF_alpha"/>
</dbReference>
<dbReference type="Proteomes" id="UP000265140">
    <property type="component" value="Chromosome 16"/>
</dbReference>
<dbReference type="SMART" id="SM00964">
    <property type="entry name" value="STAT_int"/>
    <property type="match status" value="1"/>
</dbReference>
<reference evidence="17" key="1">
    <citation type="journal article" date="2014" name="PLoS ONE">
        <title>The genome and linkage map of the northern pike (Esox lucius): conserved synteny revealed between the salmonid sister group and the Neoteleostei.</title>
        <authorList>
            <person name="Rondeau E.B."/>
            <person name="Minkley D.R."/>
            <person name="Leong J.S."/>
            <person name="Messmer A.M."/>
            <person name="Jantzen J.R."/>
            <person name="von Schalburg K.R."/>
            <person name="Lemon C."/>
            <person name="Bird N.H."/>
            <person name="Koop B.F."/>
        </authorList>
    </citation>
    <scope>NUCLEOTIDE SEQUENCE</scope>
</reference>
<evidence type="ECO:0000256" key="5">
    <source>
        <dbReference type="ARBA" id="ARBA00022553"/>
    </source>
</evidence>
<evidence type="ECO:0000256" key="10">
    <source>
        <dbReference type="ARBA" id="ARBA00023159"/>
    </source>
</evidence>
<dbReference type="InterPro" id="IPR000980">
    <property type="entry name" value="SH2"/>
</dbReference>
<dbReference type="GeneTree" id="ENSGT01050000244905"/>
<reference evidence="16" key="4">
    <citation type="submission" date="2025-09" db="UniProtKB">
        <authorList>
            <consortium name="Ensembl"/>
        </authorList>
    </citation>
    <scope>IDENTIFICATION</scope>
</reference>
<evidence type="ECO:0000256" key="11">
    <source>
        <dbReference type="ARBA" id="ARBA00023163"/>
    </source>
</evidence>
<dbReference type="FunFam" id="1.20.1050.20:FF:000001">
    <property type="entry name" value="Signal transducer and activator of transcription"/>
    <property type="match status" value="1"/>
</dbReference>
<dbReference type="SUPFAM" id="SSF49417">
    <property type="entry name" value="p53-like transcription factors"/>
    <property type="match status" value="1"/>
</dbReference>
<organism evidence="16 17">
    <name type="scientific">Esox lucius</name>
    <name type="common">Northern pike</name>
    <dbReference type="NCBI Taxonomy" id="8010"/>
    <lineage>
        <taxon>Eukaryota</taxon>
        <taxon>Metazoa</taxon>
        <taxon>Chordata</taxon>
        <taxon>Craniata</taxon>
        <taxon>Vertebrata</taxon>
        <taxon>Euteleostomi</taxon>
        <taxon>Actinopterygii</taxon>
        <taxon>Neopterygii</taxon>
        <taxon>Teleostei</taxon>
        <taxon>Protacanthopterygii</taxon>
        <taxon>Esociformes</taxon>
        <taxon>Esocidae</taxon>
        <taxon>Esox</taxon>
    </lineage>
</organism>
<dbReference type="Gene3D" id="2.60.40.630">
    <property type="entry name" value="STAT transcription factor, DNA-binding domain"/>
    <property type="match status" value="1"/>
</dbReference>
<keyword evidence="8 14" id="KW-0805">Transcription regulation</keyword>
<dbReference type="FunFam" id="1.10.532.10:FF:000001">
    <property type="entry name" value="Signal transducer and activator of transcription"/>
    <property type="match status" value="1"/>
</dbReference>
<keyword evidence="11 14" id="KW-0804">Transcription</keyword>
<keyword evidence="6" id="KW-0007">Acetylation</keyword>
<dbReference type="Gene3D" id="1.10.238.10">
    <property type="entry name" value="EF-hand"/>
    <property type="match status" value="1"/>
</dbReference>
<keyword evidence="5 14" id="KW-0597">Phosphoprotein</keyword>
<dbReference type="InterPro" id="IPR036535">
    <property type="entry name" value="STAT_N_sf"/>
</dbReference>
<dbReference type="Ensembl" id="ENSELUT00000046650.2">
    <property type="protein sequence ID" value="ENSELUP00000048649.1"/>
    <property type="gene ID" value="ENSELUG00000015186.3"/>
</dbReference>
<dbReference type="InterPro" id="IPR048988">
    <property type="entry name" value="STAT_linker"/>
</dbReference>
<dbReference type="SUPFAM" id="SSF48092">
    <property type="entry name" value="Transcription factor STAT-4 N-domain"/>
    <property type="match status" value="1"/>
</dbReference>
<keyword evidence="12 14" id="KW-0539">Nucleus</keyword>
<dbReference type="GO" id="GO:0005737">
    <property type="term" value="C:cytoplasm"/>
    <property type="evidence" value="ECO:0007669"/>
    <property type="project" value="UniProtKB-SubCell"/>
</dbReference>
<evidence type="ECO:0000259" key="15">
    <source>
        <dbReference type="PROSITE" id="PS50001"/>
    </source>
</evidence>
<keyword evidence="7 13" id="KW-0727">SH2 domain</keyword>
<dbReference type="AlphaFoldDB" id="A0A6Q2X3R3"/>
<evidence type="ECO:0000313" key="17">
    <source>
        <dbReference type="Proteomes" id="UP000265140"/>
    </source>
</evidence>
<comment type="subcellular location">
    <subcellularLocation>
        <location evidence="2 14">Cytoplasm</location>
    </subcellularLocation>
    <subcellularLocation>
        <location evidence="1 14">Nucleus</location>
    </subcellularLocation>
</comment>
<protein>
    <recommendedName>
        <fullName evidence="14">Signal transducer and activator of transcription</fullName>
    </recommendedName>
</protein>
<evidence type="ECO:0000256" key="7">
    <source>
        <dbReference type="ARBA" id="ARBA00022999"/>
    </source>
</evidence>
<comment type="similarity">
    <text evidence="3 14">Belongs to the transcription factor STAT family.</text>
</comment>
<proteinExistence type="inferred from homology"/>
<dbReference type="SUPFAM" id="SSF47655">
    <property type="entry name" value="STAT"/>
    <property type="match status" value="1"/>
</dbReference>
<evidence type="ECO:0000256" key="4">
    <source>
        <dbReference type="ARBA" id="ARBA00022490"/>
    </source>
</evidence>
<dbReference type="Pfam" id="PF02864">
    <property type="entry name" value="STAT_bind"/>
    <property type="match status" value="1"/>
</dbReference>
<dbReference type="GO" id="GO:0005634">
    <property type="term" value="C:nucleus"/>
    <property type="evidence" value="ECO:0007669"/>
    <property type="project" value="UniProtKB-SubCell"/>
</dbReference>
<dbReference type="Pfam" id="PF01017">
    <property type="entry name" value="STAT_alpha"/>
    <property type="match status" value="1"/>
</dbReference>
<dbReference type="FunFam" id="3.30.505.10:FF:000003">
    <property type="entry name" value="Signal transducer and activator of transcription"/>
    <property type="match status" value="1"/>
</dbReference>
<dbReference type="GO" id="GO:0003700">
    <property type="term" value="F:DNA-binding transcription factor activity"/>
    <property type="evidence" value="ECO:0007669"/>
    <property type="project" value="InterPro"/>
</dbReference>
<evidence type="ECO:0000256" key="12">
    <source>
        <dbReference type="ARBA" id="ARBA00023242"/>
    </source>
</evidence>
<evidence type="ECO:0000256" key="13">
    <source>
        <dbReference type="PROSITE-ProRule" id="PRU00191"/>
    </source>
</evidence>
<dbReference type="InterPro" id="IPR036860">
    <property type="entry name" value="SH2_dom_sf"/>
</dbReference>
<keyword evidence="4 14" id="KW-0963">Cytoplasm</keyword>
<dbReference type="FunFam" id="2.60.40.630:FF:000011">
    <property type="entry name" value="Novel protein similar to human signal transduction and activator of transcription 4 (STAT4)"/>
    <property type="match status" value="1"/>
</dbReference>
<reference evidence="16" key="3">
    <citation type="submission" date="2025-08" db="UniProtKB">
        <authorList>
            <consortium name="Ensembl"/>
        </authorList>
    </citation>
    <scope>IDENTIFICATION</scope>
</reference>
<dbReference type="InterPro" id="IPR001217">
    <property type="entry name" value="STAT"/>
</dbReference>
<evidence type="ECO:0000313" key="16">
    <source>
        <dbReference type="Ensembl" id="ENSELUP00000048649.1"/>
    </source>
</evidence>
<evidence type="ECO:0000256" key="6">
    <source>
        <dbReference type="ARBA" id="ARBA00022990"/>
    </source>
</evidence>
<dbReference type="Gene3D" id="1.10.532.10">
    <property type="entry name" value="STAT transcription factor, N-terminal domain"/>
    <property type="match status" value="1"/>
</dbReference>
<dbReference type="Gene3D" id="1.20.1050.20">
    <property type="entry name" value="STAT transcription factor, all-alpha domain"/>
    <property type="match status" value="1"/>
</dbReference>
<dbReference type="PANTHER" id="PTHR11801">
    <property type="entry name" value="SIGNAL TRANSDUCER AND ACTIVATOR OF TRANSCRIPTION"/>
    <property type="match status" value="1"/>
</dbReference>
<dbReference type="Pfam" id="PF21354">
    <property type="entry name" value="STAT_linker"/>
    <property type="match status" value="1"/>
</dbReference>
<keyword evidence="17" id="KW-1185">Reference proteome</keyword>
<sequence length="731" mass="84341">MSQWKQIQQLEIKYLEQVDYLYDDNFPMDIRQVLSSWIESQDWDTAANHESMATVLLNNLLSQLERQCSQEQNFLQRHNLKIINQQLQLKYKASPLHMAGVIATCLREERRIISTASIQEQGPLEKSMQNPVAFERQKNLDNRVAVIRSRVQMMDQAVKHLEDMQDDFDFRYKTLQSRDPADRNTDVMKQEVTRLQEMLNNLDFKRKDSLSKMRDVIKEIDALVVSQLNPELMEWKRKQQINCIGGPMLTGLEQLQNWFTLTAQSLFQMKRQLDKMGELILKVTYESDPIPLQRPQMEEQVKYLLYHLIRSSFVVEKQPCMPTHPQKPLIIKTGVQFTTKVRLLVKLPEVDYQLKVKTIFDKDLPPGRVNRQFFILTTNTKVMDVEESSNGCLSVEFRHLTKKHFSKICVLCWSQGPLSVTEELHSLSFEAQFNILGINIDLETCSFPLVVISNVSQLPGGWASVMWYNLLTDEPKNLGFFANPPRASWGQLSEVLSWQFSTFAGRGLNREQLHMLGEKLLAFSFLELDTHARENIPGKPFSFWMWLDSILELIKKHLLPIWNDNCIMGFVSKETERSLLKDREPGTFLLRFSESHLGGITFTWVEQSENGEALTFASALDALPFADIIRDYKVFANGEAPENPLKFLYPDIPKNEAFGRHYNSQQSKGKIATPPPCSSPEPPMSPGMFDMLTQHLSPLEIETAVSTVNLNRHTAASQDPYCRPIYQVLGQ</sequence>
<keyword evidence="9 14" id="KW-0238">DNA-binding</keyword>
<evidence type="ECO:0000256" key="3">
    <source>
        <dbReference type="ARBA" id="ARBA00005586"/>
    </source>
</evidence>
<dbReference type="Gene3D" id="3.30.505.10">
    <property type="entry name" value="SH2 domain"/>
    <property type="match status" value="1"/>
</dbReference>
<accession>A0A6Q2X3R3</accession>
<dbReference type="SUPFAM" id="SSF55550">
    <property type="entry name" value="SH2 domain"/>
    <property type="match status" value="1"/>
</dbReference>
<feature type="domain" description="SH2" evidence="15">
    <location>
        <begin position="562"/>
        <end position="658"/>
    </location>
</feature>
<gene>
    <name evidence="16" type="primary">STAT4</name>
</gene>